<gene>
    <name evidence="2" type="ORF">MPAN_005250</name>
</gene>
<dbReference type="Proteomes" id="UP000620133">
    <property type="component" value="Chromosome"/>
</dbReference>
<dbReference type="InterPro" id="IPR053136">
    <property type="entry name" value="UTP_pyrophosphatase-like"/>
</dbReference>
<dbReference type="Pfam" id="PF01863">
    <property type="entry name" value="YgjP-like"/>
    <property type="match status" value="1"/>
</dbReference>
<evidence type="ECO:0000313" key="3">
    <source>
        <dbReference type="Proteomes" id="UP000620133"/>
    </source>
</evidence>
<dbReference type="RefSeq" id="WP_176238477.1">
    <property type="nucleotide sequence ID" value="NZ_AP024412.1"/>
</dbReference>
<dbReference type="CDD" id="cd07344">
    <property type="entry name" value="M48_yhfN_like"/>
    <property type="match status" value="1"/>
</dbReference>
<evidence type="ECO:0000259" key="1">
    <source>
        <dbReference type="Pfam" id="PF01863"/>
    </source>
</evidence>
<name>A0A7U9XVS1_9MOLU</name>
<keyword evidence="3" id="KW-1185">Reference proteome</keyword>
<proteinExistence type="predicted"/>
<sequence length="219" mass="26798">MNQIEKNGKILPYHIQRKKIKNVYFRIKEDYVYITANKHVSEKNIVKLIETKFDVLYQRLQKKEFIKDDEIRIWGKLYHLHIVPGRFRYEIIEDTLYCQTNEIDIQKLRKRIYLKEIILMTDQLKNNVNDTLHKVGIQALPYKYKYLKSKYGSYHRKHLEITLNTFLATLDPIYLEYVVYHEYAHHKVFNHSKAFYQVLDEMMLNHKVIQKRLKKMEIM</sequence>
<dbReference type="PANTHER" id="PTHR30399:SF1">
    <property type="entry name" value="UTP PYROPHOSPHATASE"/>
    <property type="match status" value="1"/>
</dbReference>
<evidence type="ECO:0000313" key="2">
    <source>
        <dbReference type="EMBL" id="BCR35632.1"/>
    </source>
</evidence>
<dbReference type="AlphaFoldDB" id="A0A7U9XVS1"/>
<dbReference type="KEGG" id="manr:MPAN_005250"/>
<dbReference type="InterPro" id="IPR002725">
    <property type="entry name" value="YgjP-like_metallopeptidase"/>
</dbReference>
<dbReference type="Gene3D" id="3.30.2010.10">
    <property type="entry name" value="Metalloproteases ('zincins'), catalytic domain"/>
    <property type="match status" value="1"/>
</dbReference>
<dbReference type="EMBL" id="AP024412">
    <property type="protein sequence ID" value="BCR35632.1"/>
    <property type="molecule type" value="Genomic_DNA"/>
</dbReference>
<dbReference type="PANTHER" id="PTHR30399">
    <property type="entry name" value="UNCHARACTERIZED PROTEIN YGJP"/>
    <property type="match status" value="1"/>
</dbReference>
<accession>A0A7U9XVS1</accession>
<feature type="domain" description="YgjP-like metallopeptidase" evidence="1">
    <location>
        <begin position="21"/>
        <end position="215"/>
    </location>
</feature>
<protein>
    <recommendedName>
        <fullName evidence="1">YgjP-like metallopeptidase domain-containing protein</fullName>
    </recommendedName>
</protein>
<reference evidence="2" key="1">
    <citation type="submission" date="2021-01" db="EMBL/GenBank/DDBJ databases">
        <title>Draft genome sequence of Acholeplasmataceae bacterium strain Mahy22.</title>
        <authorList>
            <person name="Watanabe M."/>
            <person name="Kojima H."/>
            <person name="Fukui M."/>
        </authorList>
    </citation>
    <scope>NUCLEOTIDE SEQUENCE</scope>
    <source>
        <strain evidence="2">Mahy22</strain>
    </source>
</reference>
<organism evidence="2 3">
    <name type="scientific">Mariniplasma anaerobium</name>
    <dbReference type="NCBI Taxonomy" id="2735436"/>
    <lineage>
        <taxon>Bacteria</taxon>
        <taxon>Bacillati</taxon>
        <taxon>Mycoplasmatota</taxon>
        <taxon>Mollicutes</taxon>
        <taxon>Acholeplasmatales</taxon>
        <taxon>Acholeplasmataceae</taxon>
        <taxon>Mariniplasma</taxon>
    </lineage>
</organism>